<dbReference type="EMBL" id="BK032721">
    <property type="protein sequence ID" value="DAF56706.1"/>
    <property type="molecule type" value="Genomic_DNA"/>
</dbReference>
<reference evidence="1" key="1">
    <citation type="journal article" date="2021" name="Proc. Natl. Acad. Sci. U.S.A.">
        <title>A Catalog of Tens of Thousands of Viruses from Human Metagenomes Reveals Hidden Associations with Chronic Diseases.</title>
        <authorList>
            <person name="Tisza M.J."/>
            <person name="Buck C.B."/>
        </authorList>
    </citation>
    <scope>NUCLEOTIDE SEQUENCE</scope>
    <source>
        <strain evidence="1">CtWb16</strain>
    </source>
</reference>
<protein>
    <submittedName>
        <fullName evidence="1">Uncharacterized protein</fullName>
    </submittedName>
</protein>
<proteinExistence type="predicted"/>
<organism evidence="1">
    <name type="scientific">Myoviridae sp. ctWb16</name>
    <dbReference type="NCBI Taxonomy" id="2827690"/>
    <lineage>
        <taxon>Viruses</taxon>
        <taxon>Duplodnaviria</taxon>
        <taxon>Heunggongvirae</taxon>
        <taxon>Uroviricota</taxon>
        <taxon>Caudoviricetes</taxon>
    </lineage>
</organism>
<name>A0A8S5T1P0_9CAUD</name>
<evidence type="ECO:0000313" key="1">
    <source>
        <dbReference type="EMBL" id="DAF56706.1"/>
    </source>
</evidence>
<sequence>MQTQVLLDNMSGKTDFVGKAVKAVAYNLHKTNKRSNTIVIHTTNFTGRIWLEGSLKNEPKEDLDWFIIPLTNETPYIEYSNYNPILVKRQADYYNINGSYVWLRAKLDRSYLPLVRSPFAPFDIKSKTYIMSSKVDDATYTHAPYPTSNLNPQYDPAYYENWTPNYTQAYDRRMSLSVLGNVEKIMLCY</sequence>
<accession>A0A8S5T1P0</accession>